<gene>
    <name evidence="3" type="ORF">AMR76_07170</name>
</gene>
<dbReference type="GO" id="GO:0016787">
    <property type="term" value="F:hydrolase activity"/>
    <property type="evidence" value="ECO:0007669"/>
    <property type="project" value="UniProtKB-KW"/>
</dbReference>
<comment type="caution">
    <text evidence="3">The sequence shown here is derived from an EMBL/GenBank/DDBJ whole genome shotgun (WGS) entry which is preliminary data.</text>
</comment>
<proteinExistence type="predicted"/>
<dbReference type="InterPro" id="IPR001279">
    <property type="entry name" value="Metallo-B-lactamas"/>
</dbReference>
<organism evidence="3 4">
    <name type="scientific">Vibrio furnissii</name>
    <dbReference type="NCBI Taxonomy" id="29494"/>
    <lineage>
        <taxon>Bacteria</taxon>
        <taxon>Pseudomonadati</taxon>
        <taxon>Pseudomonadota</taxon>
        <taxon>Gammaproteobacteria</taxon>
        <taxon>Vibrionales</taxon>
        <taxon>Vibrionaceae</taxon>
        <taxon>Vibrio</taxon>
    </lineage>
</organism>
<evidence type="ECO:0000313" key="3">
    <source>
        <dbReference type="EMBL" id="KQH86854.1"/>
    </source>
</evidence>
<evidence type="ECO:0000313" key="4">
    <source>
        <dbReference type="Proteomes" id="UP000051221"/>
    </source>
</evidence>
<feature type="signal peptide" evidence="1">
    <location>
        <begin position="1"/>
        <end position="19"/>
    </location>
</feature>
<dbReference type="InterPro" id="IPR050855">
    <property type="entry name" value="NDM-1-like"/>
</dbReference>
<reference evidence="3 4" key="1">
    <citation type="submission" date="2015-08" db="EMBL/GenBank/DDBJ databases">
        <title>Antibacterial properties of a collection of Vibrionaceae strains.</title>
        <authorList>
            <person name="Giubergia S."/>
        </authorList>
    </citation>
    <scope>NUCLEOTIDE SEQUENCE [LARGE SCALE GENOMIC DNA]</scope>
    <source>
        <strain evidence="3 4">S0821</strain>
    </source>
</reference>
<dbReference type="AlphaFoldDB" id="A0A0Q2RRX9"/>
<dbReference type="InParanoid" id="A0A0Q2RRX9"/>
<accession>A0A0Q2RRX9</accession>
<dbReference type="PANTHER" id="PTHR42951">
    <property type="entry name" value="METALLO-BETA-LACTAMASE DOMAIN-CONTAINING"/>
    <property type="match status" value="1"/>
</dbReference>
<evidence type="ECO:0000256" key="1">
    <source>
        <dbReference type="SAM" id="SignalP"/>
    </source>
</evidence>
<evidence type="ECO:0000259" key="2">
    <source>
        <dbReference type="SMART" id="SM00849"/>
    </source>
</evidence>
<protein>
    <submittedName>
        <fullName evidence="3">MBL fold metallo-hydrolase</fullName>
    </submittedName>
</protein>
<name>A0A0Q2RRX9_VIBFU</name>
<dbReference type="SMART" id="SM00849">
    <property type="entry name" value="Lactamase_B"/>
    <property type="match status" value="1"/>
</dbReference>
<dbReference type="SUPFAM" id="SSF56281">
    <property type="entry name" value="Metallo-hydrolase/oxidoreductase"/>
    <property type="match status" value="1"/>
</dbReference>
<dbReference type="Gene3D" id="3.60.15.10">
    <property type="entry name" value="Ribonuclease Z/Hydroxyacylglutathione hydrolase-like"/>
    <property type="match status" value="1"/>
</dbReference>
<dbReference type="PANTHER" id="PTHR42951:SF14">
    <property type="entry name" value="METALLO-BETA-LACTAMASE SUPERFAMILY PROTEIN"/>
    <property type="match status" value="1"/>
</dbReference>
<feature type="domain" description="Metallo-beta-lactamase" evidence="2">
    <location>
        <begin position="36"/>
        <end position="221"/>
    </location>
</feature>
<dbReference type="Pfam" id="PF00753">
    <property type="entry name" value="Lactamase_B"/>
    <property type="match status" value="1"/>
</dbReference>
<keyword evidence="1" id="KW-0732">Signal</keyword>
<dbReference type="EMBL" id="LKHS01000005">
    <property type="protein sequence ID" value="KQH86854.1"/>
    <property type="molecule type" value="Genomic_DNA"/>
</dbReference>
<dbReference type="RefSeq" id="WP_055465746.1">
    <property type="nucleotide sequence ID" value="NZ_LKHS01000005.1"/>
</dbReference>
<keyword evidence="4" id="KW-1185">Reference proteome</keyword>
<dbReference type="Proteomes" id="UP000051221">
    <property type="component" value="Unassembled WGS sequence"/>
</dbReference>
<dbReference type="CDD" id="cd07739">
    <property type="entry name" value="metallo-hydrolase-like_MBL-fold"/>
    <property type="match status" value="1"/>
</dbReference>
<feature type="chain" id="PRO_5006196391" evidence="1">
    <location>
        <begin position="20"/>
        <end position="286"/>
    </location>
</feature>
<sequence>MKTTIALSTTLLMSAGTMAAQPLTLDIYNADGNSFHVNSTLVYGETEAMVIDTGFTKADALRIAAKVADSGKTLTTIFISQADPDYYFGAEVLHELYPNAKVLTTPAVRATIEENLAGKLAFWAPKMGSNAPVKPVLPTAYNGHTLNIDGRTIEIRGSEGELNHRPYLWIPANQAILGNVAVYGNVHLWMADAQSDAERQAWTQQLSDMAALKPKMVIPGHMMPGTKTDSSAIKFSQQYLADFASAKAHSKNSQQLIEIMQQGYPTAGLPMALEIGAKVHTGEMQW</sequence>
<keyword evidence="3" id="KW-0378">Hydrolase</keyword>
<dbReference type="InterPro" id="IPR036866">
    <property type="entry name" value="RibonucZ/Hydroxyglut_hydro"/>
</dbReference>